<feature type="transmembrane region" description="Helical" evidence="1">
    <location>
        <begin position="20"/>
        <end position="44"/>
    </location>
</feature>
<name>A0ABV2AIK5_9EUKA</name>
<evidence type="ECO:0000313" key="2">
    <source>
        <dbReference type="EMBL" id="MES1919274.1"/>
    </source>
</evidence>
<keyword evidence="1" id="KW-0812">Transmembrane</keyword>
<sequence>MQIFFDKRLWTDQGLFGEDYVLTIVIAATTSVQLIITSLTYFVSANKNAVLLWWPLIDDIRVVVIRLWRLLWLYDKEKRIRPATLFI</sequence>
<dbReference type="Proteomes" id="UP001439008">
    <property type="component" value="Unassembled WGS sequence"/>
</dbReference>
<evidence type="ECO:0000256" key="1">
    <source>
        <dbReference type="SAM" id="Phobius"/>
    </source>
</evidence>
<keyword evidence="3" id="KW-1185">Reference proteome</keyword>
<comment type="caution">
    <text evidence="2">The sequence shown here is derived from an EMBL/GenBank/DDBJ whole genome shotgun (WGS) entry which is preliminary data.</text>
</comment>
<keyword evidence="1" id="KW-0472">Membrane</keyword>
<proteinExistence type="predicted"/>
<organism evidence="2 3">
    <name type="scientific">Bonamia ostreae</name>
    <dbReference type="NCBI Taxonomy" id="126728"/>
    <lineage>
        <taxon>Eukaryota</taxon>
        <taxon>Sar</taxon>
        <taxon>Rhizaria</taxon>
        <taxon>Endomyxa</taxon>
        <taxon>Ascetosporea</taxon>
        <taxon>Haplosporida</taxon>
        <taxon>Bonamia</taxon>
    </lineage>
</organism>
<accession>A0ABV2AIK5</accession>
<protein>
    <submittedName>
        <fullName evidence="2">Uncharacterized protein</fullName>
    </submittedName>
</protein>
<evidence type="ECO:0000313" key="3">
    <source>
        <dbReference type="Proteomes" id="UP001439008"/>
    </source>
</evidence>
<gene>
    <name evidence="2" type="ORF">MHBO_001133</name>
</gene>
<dbReference type="EMBL" id="JBDODL010000243">
    <property type="protein sequence ID" value="MES1919274.1"/>
    <property type="molecule type" value="Genomic_DNA"/>
</dbReference>
<keyword evidence="1" id="KW-1133">Transmembrane helix</keyword>
<reference evidence="2 3" key="1">
    <citation type="journal article" date="2024" name="BMC Biol.">
        <title>Comparative genomics of Ascetosporea gives new insight into the evolutionary basis for animal parasitism in Rhizaria.</title>
        <authorList>
            <person name="Hiltunen Thoren M."/>
            <person name="Onut-Brannstrom I."/>
            <person name="Alfjorden A."/>
            <person name="Peckova H."/>
            <person name="Swords F."/>
            <person name="Hooper C."/>
            <person name="Holzer A.S."/>
            <person name="Bass D."/>
            <person name="Burki F."/>
        </authorList>
    </citation>
    <scope>NUCLEOTIDE SEQUENCE [LARGE SCALE GENOMIC DNA]</scope>
    <source>
        <strain evidence="2">20-A016</strain>
    </source>
</reference>